<proteinExistence type="predicted"/>
<dbReference type="InterPro" id="IPR009060">
    <property type="entry name" value="UBA-like_sf"/>
</dbReference>
<dbReference type="InterPro" id="IPR000626">
    <property type="entry name" value="Ubiquitin-like_dom"/>
</dbReference>
<dbReference type="STRING" id="1805483.A0A177ECB0"/>
<dbReference type="InterPro" id="IPR015496">
    <property type="entry name" value="Ubiquilin"/>
</dbReference>
<feature type="domain" description="Ubiquitin-like" evidence="1">
    <location>
        <begin position="2"/>
        <end position="70"/>
    </location>
</feature>
<dbReference type="Pfam" id="PF23195">
    <property type="entry name" value="UBQLN1"/>
    <property type="match status" value="1"/>
</dbReference>
<dbReference type="SMART" id="SM00213">
    <property type="entry name" value="UBQ"/>
    <property type="match status" value="1"/>
</dbReference>
<dbReference type="GeneID" id="93647076"/>
<organism evidence="2 3">
    <name type="scientific">Nematocida displodere</name>
    <dbReference type="NCBI Taxonomy" id="1805483"/>
    <lineage>
        <taxon>Eukaryota</taxon>
        <taxon>Fungi</taxon>
        <taxon>Fungi incertae sedis</taxon>
        <taxon>Microsporidia</taxon>
        <taxon>Nematocida</taxon>
    </lineage>
</organism>
<dbReference type="PANTHER" id="PTHR10677:SF3">
    <property type="entry name" value="FI07626P-RELATED"/>
    <property type="match status" value="1"/>
</dbReference>
<dbReference type="SUPFAM" id="SSF54236">
    <property type="entry name" value="Ubiquitin-like"/>
    <property type="match status" value="1"/>
</dbReference>
<dbReference type="GO" id="GO:0006511">
    <property type="term" value="P:ubiquitin-dependent protein catabolic process"/>
    <property type="evidence" value="ECO:0007669"/>
    <property type="project" value="TreeGrafter"/>
</dbReference>
<dbReference type="PANTHER" id="PTHR10677">
    <property type="entry name" value="UBIQUILIN"/>
    <property type="match status" value="1"/>
</dbReference>
<evidence type="ECO:0000259" key="1">
    <source>
        <dbReference type="PROSITE" id="PS50053"/>
    </source>
</evidence>
<dbReference type="AlphaFoldDB" id="A0A177ECB0"/>
<dbReference type="PROSITE" id="PS50053">
    <property type="entry name" value="UBIQUITIN_2"/>
    <property type="match status" value="1"/>
</dbReference>
<reference evidence="2 3" key="1">
    <citation type="submission" date="2016-02" db="EMBL/GenBank/DDBJ databases">
        <title>Discovery of a natural microsporidian pathogen with a broad tissue tropism in Caenorhabditis elegans.</title>
        <authorList>
            <person name="Luallen R.J."/>
            <person name="Reinke A.W."/>
            <person name="Tong L."/>
            <person name="Botts M.R."/>
            <person name="Felix M.-A."/>
            <person name="Troemel E.R."/>
        </authorList>
    </citation>
    <scope>NUCLEOTIDE SEQUENCE [LARGE SCALE GENOMIC DNA]</scope>
    <source>
        <strain evidence="2 3">JUm2807</strain>
    </source>
</reference>
<accession>A0A177ECB0</accession>
<dbReference type="Pfam" id="PF00240">
    <property type="entry name" value="ubiquitin"/>
    <property type="match status" value="1"/>
</dbReference>
<dbReference type="EMBL" id="LTDL01000040">
    <property type="protein sequence ID" value="OAG29593.1"/>
    <property type="molecule type" value="Genomic_DNA"/>
</dbReference>
<dbReference type="Gene3D" id="1.10.8.10">
    <property type="entry name" value="DNA helicase RuvA subunit, C-terminal domain"/>
    <property type="match status" value="1"/>
</dbReference>
<gene>
    <name evidence="2" type="ORF">NEDG_00726</name>
</gene>
<keyword evidence="3" id="KW-1185">Reference proteome</keyword>
<name>A0A177ECB0_9MICR</name>
<dbReference type="GO" id="GO:0005829">
    <property type="term" value="C:cytosol"/>
    <property type="evidence" value="ECO:0007669"/>
    <property type="project" value="TreeGrafter"/>
</dbReference>
<comment type="caution">
    <text evidence="2">The sequence shown here is derived from an EMBL/GenBank/DDBJ whole genome shotgun (WGS) entry which is preliminary data.</text>
</comment>
<dbReference type="OrthoDB" id="267397at2759"/>
<dbReference type="Gene3D" id="3.10.20.90">
    <property type="entry name" value="Phosphatidylinositol 3-kinase Catalytic Subunit, Chain A, domain 1"/>
    <property type="match status" value="1"/>
</dbReference>
<protein>
    <submittedName>
        <fullName evidence="2">Ubiquilin</fullName>
    </submittedName>
</protein>
<dbReference type="RefSeq" id="XP_067544241.1">
    <property type="nucleotide sequence ID" value="XM_067688144.1"/>
</dbReference>
<dbReference type="VEuPathDB" id="MicrosporidiaDB:NEDG_00726"/>
<sequence>MHRVTVKYMQESFEVEVEDSETIDDLKKKIAEKVQILPDRQRLTHKGCALSHGTKTIHEAQIQATSTIYVNKIEQQTGPKEIVGEVQPKQEVNNGLGMMKDPAMKKIFSNPDVMKGILEMFPDMKKENPEIKKLMESSQMLEEMAKIAEDPQYMNTQMKNVDIAMAKLETIPGGFNMLRSMLKTQTDPNAGLVGGADSTIFSEGGAITAETKQGPVPNPWGTYNFNPLVEYRQQVEYMTECGFTDTSANIRLLIKHQGDVDEAISEMVCAQSTSPVTDSESRS</sequence>
<dbReference type="Proteomes" id="UP000185944">
    <property type="component" value="Unassembled WGS sequence"/>
</dbReference>
<dbReference type="GO" id="GO:0031593">
    <property type="term" value="F:polyubiquitin modification-dependent protein binding"/>
    <property type="evidence" value="ECO:0007669"/>
    <property type="project" value="TreeGrafter"/>
</dbReference>
<dbReference type="CDD" id="cd17039">
    <property type="entry name" value="Ubl_ubiquitin_like"/>
    <property type="match status" value="1"/>
</dbReference>
<dbReference type="InterPro" id="IPR029071">
    <property type="entry name" value="Ubiquitin-like_domsf"/>
</dbReference>
<dbReference type="SUPFAM" id="SSF46934">
    <property type="entry name" value="UBA-like"/>
    <property type="match status" value="1"/>
</dbReference>
<evidence type="ECO:0000313" key="3">
    <source>
        <dbReference type="Proteomes" id="UP000185944"/>
    </source>
</evidence>
<evidence type="ECO:0000313" key="2">
    <source>
        <dbReference type="EMBL" id="OAG29593.1"/>
    </source>
</evidence>